<evidence type="ECO:0000256" key="1">
    <source>
        <dbReference type="SAM" id="MobiDB-lite"/>
    </source>
</evidence>
<accession>A0ABZ1YIW8</accession>
<dbReference type="InterPro" id="IPR001387">
    <property type="entry name" value="Cro/C1-type_HTH"/>
</dbReference>
<organism evidence="2 3">
    <name type="scientific">Nocardia vinacea</name>
    <dbReference type="NCBI Taxonomy" id="96468"/>
    <lineage>
        <taxon>Bacteria</taxon>
        <taxon>Bacillati</taxon>
        <taxon>Actinomycetota</taxon>
        <taxon>Actinomycetes</taxon>
        <taxon>Mycobacteriales</taxon>
        <taxon>Nocardiaceae</taxon>
        <taxon>Nocardia</taxon>
    </lineage>
</organism>
<sequence length="959" mass="104191">MVDVDVVQTPAQWRAALAALIQRKHLTHDAIENRGVARATLSNVLTGKSECPRWRTLGKILRACAVTGEELPAWERAYQRAYGQGVGVWLTAELDPFELGVHKAITADHSGVAEGLTVYVPRPHDARLTEIVDTAAGGRSAMVVLLGDSSTGKTRALWEMVARLQDLGGWRLWHPTSPNRRTALNELGWVRPRTVVWLNETQEYLGGDNRAGDEDAAVALRNLVRDPARAPVLVVGTLWRSYYGELCRSHASQARDLLETTATVIEVPSTFADADPTALTAAAATDPRMEMARGRSEDGRISQYLAGGPELVRRYEFELSLAAQAIVEIAMDARRMGHRNAIPLGLFADATHAYMTSSDWNRVAAASDWLEQALADTARPCKGAEGPLTRIVPAPLRSRTGRDPAGHGGPAYKLADYLDQYGRTRRRDGIPPIPFWEAAAAHAGPQDLRDLGAAAWDRGLYRDAAQLWKNAARHGDGFSAQCLLTRLPTVFLNDEQSSAWANDHLAVDEAADVGWLLEELQALGLVEQATMIANRATTETHLDRTVDVAGLLEMLKGLGLVEQATAIANRATTEIALDDVYAGYLLAMLRQLGLIEQATIIANRATTETHLDNDAEQVGTLVEELLDLGLIEQATTIANRATTETRLKNWFDVRVLLEPLKKAGLTEQATTIIERATTETSLDQASQVAAFLDSLRNLGLTEQATTIADRATTETSLDQASEVAAFLDSLRNLGLTEQATTIADRATTEVTLDSLRGVLSLLEALGKLGLTEQSATISKRITLQTIFGHVADLRAVLIACRHYGHFEAAIKFADLAATMTSLDEPFRAAALLDLLRNLGLTEQATLIATRAATQTDLNNLHGAATLLDSLRKLNLTEQATTIAERAITKATNPHTGVSELVDSLRNLGLTEQAAVFIQRLPAAAMFTQFRECSENPGAFRFGREPDGSPAGAWSWSDLD</sequence>
<feature type="region of interest" description="Disordered" evidence="1">
    <location>
        <begin position="937"/>
        <end position="959"/>
    </location>
</feature>
<name>A0ABZ1YIW8_9NOCA</name>
<dbReference type="EMBL" id="CP109441">
    <property type="protein sequence ID" value="WUV43157.1"/>
    <property type="molecule type" value="Genomic_DNA"/>
</dbReference>
<dbReference type="Proteomes" id="UP001432062">
    <property type="component" value="Chromosome"/>
</dbReference>
<dbReference type="CDD" id="cd00093">
    <property type="entry name" value="HTH_XRE"/>
    <property type="match status" value="1"/>
</dbReference>
<dbReference type="RefSeq" id="WP_329405692.1">
    <property type="nucleotide sequence ID" value="NZ_CP109441.1"/>
</dbReference>
<keyword evidence="3" id="KW-1185">Reference proteome</keyword>
<evidence type="ECO:0000313" key="2">
    <source>
        <dbReference type="EMBL" id="WUV43157.1"/>
    </source>
</evidence>
<proteinExistence type="predicted"/>
<protein>
    <submittedName>
        <fullName evidence="2">Tetratricopeptide repeat protein</fullName>
    </submittedName>
</protein>
<gene>
    <name evidence="2" type="ORF">OG563_28475</name>
</gene>
<reference evidence="2" key="1">
    <citation type="submission" date="2022-10" db="EMBL/GenBank/DDBJ databases">
        <title>The complete genomes of actinobacterial strains from the NBC collection.</title>
        <authorList>
            <person name="Joergensen T.S."/>
            <person name="Alvarez Arevalo M."/>
            <person name="Sterndorff E.B."/>
            <person name="Faurdal D."/>
            <person name="Vuksanovic O."/>
            <person name="Mourched A.-S."/>
            <person name="Charusanti P."/>
            <person name="Shaw S."/>
            <person name="Blin K."/>
            <person name="Weber T."/>
        </authorList>
    </citation>
    <scope>NUCLEOTIDE SEQUENCE</scope>
    <source>
        <strain evidence="2">NBC_01482</strain>
    </source>
</reference>
<evidence type="ECO:0000313" key="3">
    <source>
        <dbReference type="Proteomes" id="UP001432062"/>
    </source>
</evidence>